<dbReference type="InterPro" id="IPR036116">
    <property type="entry name" value="FN3_sf"/>
</dbReference>
<dbReference type="RefSeq" id="WP_070709206.1">
    <property type="nucleotide sequence ID" value="NZ_JACLBR010000082.1"/>
</dbReference>
<accession>A0AAX0VH14</accession>
<sequence length="129" mass="13633">MTTHTPRTVTSVLAEVGTDSVTITWGLGEPVDVGDVEFFGYGIYYYDPTGNGGKRLGVRFGDAITAWVFDNASATQANYEASSVTATKDAVTVHFHDASLGLDAVGTIAAYAHVNGHDTQAELPVTLLH</sequence>
<evidence type="ECO:0000313" key="1">
    <source>
        <dbReference type="EMBL" id="PKZ78631.1"/>
    </source>
</evidence>
<evidence type="ECO:0000313" key="2">
    <source>
        <dbReference type="Proteomes" id="UP000234847"/>
    </source>
</evidence>
<dbReference type="EMBL" id="PKJT01000028">
    <property type="protein sequence ID" value="PKZ78631.1"/>
    <property type="molecule type" value="Genomic_DNA"/>
</dbReference>
<evidence type="ECO:0008006" key="3">
    <source>
        <dbReference type="Google" id="ProtNLM"/>
    </source>
</evidence>
<reference evidence="1 2" key="1">
    <citation type="submission" date="2017-12" db="EMBL/GenBank/DDBJ databases">
        <title>Phylogenetic diversity of female urinary microbiome.</title>
        <authorList>
            <person name="Thomas-White K."/>
            <person name="Wolfe A.J."/>
        </authorList>
    </citation>
    <scope>NUCLEOTIDE SEQUENCE [LARGE SCALE GENOMIC DNA]</scope>
    <source>
        <strain evidence="1 2">UMB0038</strain>
    </source>
</reference>
<dbReference type="SUPFAM" id="SSF49265">
    <property type="entry name" value="Fibronectin type III"/>
    <property type="match status" value="1"/>
</dbReference>
<gene>
    <name evidence="1" type="ORF">CYJ95_12305</name>
</gene>
<comment type="caution">
    <text evidence="1">The sequence shown here is derived from an EMBL/GenBank/DDBJ whole genome shotgun (WGS) entry which is preliminary data.</text>
</comment>
<dbReference type="Proteomes" id="UP000234847">
    <property type="component" value="Unassembled WGS sequence"/>
</dbReference>
<protein>
    <recommendedName>
        <fullName evidence="3">Fibronectin type III domain-containing protein</fullName>
    </recommendedName>
</protein>
<name>A0AAX0VH14_MICLU</name>
<dbReference type="AlphaFoldDB" id="A0AAX0VH14"/>
<organism evidence="1 2">
    <name type="scientific">Micrococcus luteus</name>
    <name type="common">Micrococcus lysodeikticus</name>
    <dbReference type="NCBI Taxonomy" id="1270"/>
    <lineage>
        <taxon>Bacteria</taxon>
        <taxon>Bacillati</taxon>
        <taxon>Actinomycetota</taxon>
        <taxon>Actinomycetes</taxon>
        <taxon>Micrococcales</taxon>
        <taxon>Micrococcaceae</taxon>
        <taxon>Micrococcus</taxon>
    </lineage>
</organism>
<proteinExistence type="predicted"/>